<keyword evidence="4 7" id="KW-0472">Membrane</keyword>
<evidence type="ECO:0000256" key="1">
    <source>
        <dbReference type="ARBA" id="ARBA00004127"/>
    </source>
</evidence>
<feature type="transmembrane region" description="Helical" evidence="7">
    <location>
        <begin position="214"/>
        <end position="236"/>
    </location>
</feature>
<evidence type="ECO:0000256" key="6">
    <source>
        <dbReference type="ARBA" id="ARBA00023239"/>
    </source>
</evidence>
<feature type="transmembrane region" description="Helical" evidence="7">
    <location>
        <begin position="121"/>
        <end position="141"/>
    </location>
</feature>
<dbReference type="Pfam" id="PF05090">
    <property type="entry name" value="HTTM"/>
    <property type="match status" value="1"/>
</dbReference>
<dbReference type="GO" id="GO:0019842">
    <property type="term" value="F:vitamin binding"/>
    <property type="evidence" value="ECO:0007669"/>
    <property type="project" value="TreeGrafter"/>
</dbReference>
<feature type="domain" description="HTTM-like" evidence="8">
    <location>
        <begin position="21"/>
        <end position="279"/>
    </location>
</feature>
<keyword evidence="10" id="KW-1185">Reference proteome</keyword>
<comment type="subcellular location">
    <subcellularLocation>
        <location evidence="1">Endomembrane system</location>
        <topology evidence="1">Multi-pass membrane protein</topology>
    </subcellularLocation>
</comment>
<protein>
    <recommendedName>
        <fullName evidence="8">HTTM-like domain-containing protein</fullName>
    </recommendedName>
</protein>
<feature type="transmembrane region" description="Helical" evidence="7">
    <location>
        <begin position="309"/>
        <end position="326"/>
    </location>
</feature>
<evidence type="ECO:0000313" key="10">
    <source>
        <dbReference type="Proteomes" id="UP000075583"/>
    </source>
</evidence>
<dbReference type="InterPro" id="IPR007782">
    <property type="entry name" value="VKG_COase"/>
</dbReference>
<feature type="transmembrane region" description="Helical" evidence="7">
    <location>
        <begin position="27"/>
        <end position="45"/>
    </location>
</feature>
<dbReference type="InterPro" id="IPR053934">
    <property type="entry name" value="HTTM_dom"/>
</dbReference>
<evidence type="ECO:0000313" key="9">
    <source>
        <dbReference type="EMBL" id="KYG82076.1"/>
    </source>
</evidence>
<dbReference type="PANTHER" id="PTHR12639:SF7">
    <property type="entry name" value="HTTM DOMAIN-CONTAINING PROTEIN"/>
    <property type="match status" value="1"/>
</dbReference>
<proteinExistence type="predicted"/>
<dbReference type="STRING" id="279360.MB14_01390"/>
<evidence type="ECO:0000259" key="8">
    <source>
        <dbReference type="SMART" id="SM00752"/>
    </source>
</evidence>
<keyword evidence="6" id="KW-0456">Lyase</keyword>
<dbReference type="AlphaFoldDB" id="A0A150XTS0"/>
<dbReference type="InterPro" id="IPR053935">
    <property type="entry name" value="VKGC_lumenal_dom"/>
</dbReference>
<feature type="transmembrane region" description="Helical" evidence="7">
    <location>
        <begin position="81"/>
        <end position="101"/>
    </location>
</feature>
<dbReference type="EMBL" id="LQZQ01000001">
    <property type="protein sequence ID" value="KYG82076.1"/>
    <property type="molecule type" value="Genomic_DNA"/>
</dbReference>
<keyword evidence="5" id="KW-1015">Disulfide bond</keyword>
<reference evidence="9" key="1">
    <citation type="submission" date="2016-01" db="EMBL/GenBank/DDBJ databases">
        <title>Genome sequencing of Roseivirga ehrenbergii KMM 6017.</title>
        <authorList>
            <person name="Selvaratnam C."/>
            <person name="Thevarajoo S."/>
            <person name="Goh K.M."/>
            <person name="Ee R."/>
            <person name="Chan K.-G."/>
            <person name="Chong C.S."/>
        </authorList>
    </citation>
    <scope>NUCLEOTIDE SEQUENCE [LARGE SCALE GENOMIC DNA]</scope>
    <source>
        <strain evidence="9">KMM 6017</strain>
    </source>
</reference>
<gene>
    <name evidence="9" type="ORF">MB14_01390</name>
</gene>
<evidence type="ECO:0000256" key="4">
    <source>
        <dbReference type="ARBA" id="ARBA00023136"/>
    </source>
</evidence>
<evidence type="ECO:0000256" key="5">
    <source>
        <dbReference type="ARBA" id="ARBA00023157"/>
    </source>
</evidence>
<dbReference type="RefSeq" id="WP_062587899.1">
    <property type="nucleotide sequence ID" value="NZ_LQZQ01000001.1"/>
</dbReference>
<dbReference type="PANTHER" id="PTHR12639">
    <property type="entry name" value="VITAMIN K-DEPENDENT GAMMA-CARBOXYLASE"/>
    <property type="match status" value="1"/>
</dbReference>
<keyword evidence="3 7" id="KW-1133">Transmembrane helix</keyword>
<organism evidence="9 10">
    <name type="scientific">Roseivirga ehrenbergii (strain DSM 102268 / JCM 13514 / KCTC 12282 / NCIMB 14502 / KMM 6017)</name>
    <dbReference type="NCBI Taxonomy" id="279360"/>
    <lineage>
        <taxon>Bacteria</taxon>
        <taxon>Pseudomonadati</taxon>
        <taxon>Bacteroidota</taxon>
        <taxon>Cytophagia</taxon>
        <taxon>Cytophagales</taxon>
        <taxon>Roseivirgaceae</taxon>
        <taxon>Roseivirga</taxon>
    </lineage>
</organism>
<dbReference type="InterPro" id="IPR011020">
    <property type="entry name" value="HTTM-like"/>
</dbReference>
<sequence>MQICKGEIFEIIGKGKLKNLFAPVDNASIVLFRIMFGLIMLWEVTRYFGYNWIERYWVTPYFNFAYTPFNLSPLSENGMYILWYVLGALAIFITIGFLYRISTVLFFLLFTYTFLLEQARYLNHFYLVIIVSFILIFIPAHRSFSIDSKIFKGIKSPYNASWNLWLIRFTVGIPYFFGGIAKINPDWLRGYPLKDWLLGDQNFPVIGQYFTEHWMVMIMSYSGLILDLAVVPVLLFKRSRVIGFIAICLFHLMNVELFEIGIFPWFMIAATSLYFSPNWPRKLIQKIGFKGDETQGTNAFNPNPKYQKVILYGLGIFFAIQVFLPMRHLLIKGNVHWTEEGHKYAWHMKLRSKDGSTEFMVKNKATDELIEVNIGGYLQDWQERKMDGNPQMIWKFAKFLKEEYGRMGVDVEVYAQALASLNGRAYQYIIDPNVDLAAQEKPFFGHAEWILPLEVPLENQR</sequence>
<evidence type="ECO:0000256" key="7">
    <source>
        <dbReference type="SAM" id="Phobius"/>
    </source>
</evidence>
<comment type="caution">
    <text evidence="9">The sequence shown here is derived from an EMBL/GenBank/DDBJ whole genome shotgun (WGS) entry which is preliminary data.</text>
</comment>
<name>A0A150XTS0_ROSEK</name>
<keyword evidence="2 7" id="KW-0812">Transmembrane</keyword>
<dbReference type="Pfam" id="PF22777">
    <property type="entry name" value="VKGC_lumenal_dom"/>
    <property type="match status" value="1"/>
</dbReference>
<dbReference type="SMART" id="SM00752">
    <property type="entry name" value="HTTM"/>
    <property type="match status" value="1"/>
</dbReference>
<feature type="transmembrane region" description="Helical" evidence="7">
    <location>
        <begin position="162"/>
        <end position="183"/>
    </location>
</feature>
<dbReference type="Proteomes" id="UP000075583">
    <property type="component" value="Unassembled WGS sequence"/>
</dbReference>
<dbReference type="GO" id="GO:0008488">
    <property type="term" value="F:gamma-glutamyl carboxylase activity"/>
    <property type="evidence" value="ECO:0007669"/>
    <property type="project" value="InterPro"/>
</dbReference>
<dbReference type="OrthoDB" id="341137at2"/>
<dbReference type="GO" id="GO:0012505">
    <property type="term" value="C:endomembrane system"/>
    <property type="evidence" value="ECO:0007669"/>
    <property type="project" value="UniProtKB-SubCell"/>
</dbReference>
<evidence type="ECO:0000256" key="3">
    <source>
        <dbReference type="ARBA" id="ARBA00022989"/>
    </source>
</evidence>
<accession>A0A150XTS0</accession>
<evidence type="ECO:0000256" key="2">
    <source>
        <dbReference type="ARBA" id="ARBA00022692"/>
    </source>
</evidence>